<evidence type="ECO:0000256" key="2">
    <source>
        <dbReference type="ARBA" id="ARBA00049106"/>
    </source>
</evidence>
<comment type="caution">
    <text evidence="3">The sequence shown here is derived from an EMBL/GenBank/DDBJ whole genome shotgun (WGS) entry which is preliminary data.</text>
</comment>
<dbReference type="RefSeq" id="WP_386427924.1">
    <property type="nucleotide sequence ID" value="NZ_JBHSBB010000008.1"/>
</dbReference>
<accession>A0ABV8HKS5</accession>
<sequence length="146" mass="15984">MADTEENAPVDWNQMIIKEFRENGGKVGGQFEGATLALLTFTGRKSGTPRTTPVWYMADGDRVVVFGTNAGAPKHPDWYLNVIAEPAVTVEIGTETYPATAVPVEGAERDRLFAAAELLAPVFTEYQAKIERTIPAVAVYRVPSRR</sequence>
<protein>
    <submittedName>
        <fullName evidence="3">Nitroreductase family deazaflavin-dependent oxidoreductase</fullName>
    </submittedName>
</protein>
<dbReference type="SUPFAM" id="SSF50475">
    <property type="entry name" value="FMN-binding split barrel"/>
    <property type="match status" value="1"/>
</dbReference>
<dbReference type="InterPro" id="IPR004378">
    <property type="entry name" value="F420H2_quin_Rdtase"/>
</dbReference>
<dbReference type="InterPro" id="IPR012349">
    <property type="entry name" value="Split_barrel_FMN-bd"/>
</dbReference>
<organism evidence="3 4">
    <name type="scientific">Streptomyces polygonati</name>
    <dbReference type="NCBI Taxonomy" id="1617087"/>
    <lineage>
        <taxon>Bacteria</taxon>
        <taxon>Bacillati</taxon>
        <taxon>Actinomycetota</taxon>
        <taxon>Actinomycetes</taxon>
        <taxon>Kitasatosporales</taxon>
        <taxon>Streptomycetaceae</taxon>
        <taxon>Streptomyces</taxon>
    </lineage>
</organism>
<dbReference type="Proteomes" id="UP001595765">
    <property type="component" value="Unassembled WGS sequence"/>
</dbReference>
<comment type="similarity">
    <text evidence="1">Belongs to the F420H(2)-dependent quinone reductase family.</text>
</comment>
<dbReference type="PANTHER" id="PTHR39428">
    <property type="entry name" value="F420H(2)-DEPENDENT QUINONE REDUCTASE RV1261C"/>
    <property type="match status" value="1"/>
</dbReference>
<evidence type="ECO:0000313" key="4">
    <source>
        <dbReference type="Proteomes" id="UP001595765"/>
    </source>
</evidence>
<name>A0ABV8HKS5_9ACTN</name>
<dbReference type="Pfam" id="PF04075">
    <property type="entry name" value="F420H2_quin_red"/>
    <property type="match status" value="1"/>
</dbReference>
<evidence type="ECO:0000256" key="1">
    <source>
        <dbReference type="ARBA" id="ARBA00008710"/>
    </source>
</evidence>
<evidence type="ECO:0000313" key="3">
    <source>
        <dbReference type="EMBL" id="MFC4031632.1"/>
    </source>
</evidence>
<reference evidence="4" key="1">
    <citation type="journal article" date="2019" name="Int. J. Syst. Evol. Microbiol.">
        <title>The Global Catalogue of Microorganisms (GCM) 10K type strain sequencing project: providing services to taxonomists for standard genome sequencing and annotation.</title>
        <authorList>
            <consortium name="The Broad Institute Genomics Platform"/>
            <consortium name="The Broad Institute Genome Sequencing Center for Infectious Disease"/>
            <person name="Wu L."/>
            <person name="Ma J."/>
        </authorList>
    </citation>
    <scope>NUCLEOTIDE SEQUENCE [LARGE SCALE GENOMIC DNA]</scope>
    <source>
        <strain evidence="4">CGMCC 4.7237</strain>
    </source>
</reference>
<proteinExistence type="inferred from homology"/>
<keyword evidence="4" id="KW-1185">Reference proteome</keyword>
<dbReference type="Gene3D" id="2.30.110.10">
    <property type="entry name" value="Electron Transport, Fmn-binding Protein, Chain A"/>
    <property type="match status" value="1"/>
</dbReference>
<dbReference type="PANTHER" id="PTHR39428:SF1">
    <property type="entry name" value="F420H(2)-DEPENDENT QUINONE REDUCTASE RV1261C"/>
    <property type="match status" value="1"/>
</dbReference>
<comment type="catalytic activity">
    <reaction evidence="2">
        <text>oxidized coenzyme F420-(gamma-L-Glu)(n) + a quinol + H(+) = reduced coenzyme F420-(gamma-L-Glu)(n) + a quinone</text>
        <dbReference type="Rhea" id="RHEA:39663"/>
        <dbReference type="Rhea" id="RHEA-COMP:12939"/>
        <dbReference type="Rhea" id="RHEA-COMP:14378"/>
        <dbReference type="ChEBI" id="CHEBI:15378"/>
        <dbReference type="ChEBI" id="CHEBI:24646"/>
        <dbReference type="ChEBI" id="CHEBI:132124"/>
        <dbReference type="ChEBI" id="CHEBI:133980"/>
        <dbReference type="ChEBI" id="CHEBI:139511"/>
    </reaction>
</comment>
<dbReference type="NCBIfam" id="TIGR00026">
    <property type="entry name" value="hi_GC_TIGR00026"/>
    <property type="match status" value="1"/>
</dbReference>
<gene>
    <name evidence="3" type="ORF">ACFO3J_09095</name>
</gene>
<dbReference type="EMBL" id="JBHSBB010000008">
    <property type="protein sequence ID" value="MFC4031632.1"/>
    <property type="molecule type" value="Genomic_DNA"/>
</dbReference>